<comment type="pathway">
    <text evidence="5">Cofactor biosynthesis; adenosylcobalamin biosynthesis; adenosylcobalamin from cob(II)yrinate a,c-diamide: step 6/7.</text>
</comment>
<evidence type="ECO:0000256" key="17">
    <source>
        <dbReference type="ARBA" id="ARBA00030571"/>
    </source>
</evidence>
<comment type="similarity">
    <text evidence="7">Belongs to the CobU/CobP family.</text>
</comment>
<gene>
    <name evidence="19" type="primary">cobU</name>
    <name evidence="19" type="ORF">GCM10008906_17730</name>
</gene>
<organism evidence="19 20">
    <name type="scientific">Clostridium oceanicum</name>
    <dbReference type="NCBI Taxonomy" id="1543"/>
    <lineage>
        <taxon>Bacteria</taxon>
        <taxon>Bacillati</taxon>
        <taxon>Bacillota</taxon>
        <taxon>Clostridia</taxon>
        <taxon>Eubacteriales</taxon>
        <taxon>Clostridiaceae</taxon>
        <taxon>Clostridium</taxon>
    </lineage>
</organism>
<sequence>MSDNNFGKVVLITGGVRSGKSEFAEELLNDKEDVLYIATAKTLDKEMEDRVYIHKKRRKNSWKTYEGYKDLNYKLKEYDEKYILLDCVTNMITNLMFDEKIDYDKAKFEELEDILKNIKNEFYNLIKKVRDSGKTIVFVTNEVGYGVVPEYKLGRIFRDFSGNINKYIASLSDEVFLVSCGIPLKLK</sequence>
<evidence type="ECO:0000256" key="13">
    <source>
        <dbReference type="ARBA" id="ARBA00022777"/>
    </source>
</evidence>
<evidence type="ECO:0000256" key="9">
    <source>
        <dbReference type="ARBA" id="ARBA00012523"/>
    </source>
</evidence>
<evidence type="ECO:0000313" key="20">
    <source>
        <dbReference type="Proteomes" id="UP001501510"/>
    </source>
</evidence>
<dbReference type="SUPFAM" id="SSF52540">
    <property type="entry name" value="P-loop containing nucleoside triphosphate hydrolases"/>
    <property type="match status" value="1"/>
</dbReference>
<evidence type="ECO:0000256" key="7">
    <source>
        <dbReference type="ARBA" id="ARBA00007490"/>
    </source>
</evidence>
<comment type="caution">
    <text evidence="19">The sequence shown here is derived from an EMBL/GenBank/DDBJ whole genome shotgun (WGS) entry which is preliminary data.</text>
</comment>
<keyword evidence="20" id="KW-1185">Reference proteome</keyword>
<dbReference type="GO" id="GO:0016301">
    <property type="term" value="F:kinase activity"/>
    <property type="evidence" value="ECO:0007669"/>
    <property type="project" value="UniProtKB-KW"/>
</dbReference>
<protein>
    <recommendedName>
        <fullName evidence="16">Adenosylcobinamide kinase</fullName>
        <ecNumber evidence="8">2.7.1.156</ecNumber>
        <ecNumber evidence="9">2.7.7.62</ecNumber>
    </recommendedName>
    <alternativeName>
        <fullName evidence="17">Adenosylcobinamide-phosphate guanylyltransferase</fullName>
    </alternativeName>
</protein>
<evidence type="ECO:0000256" key="6">
    <source>
        <dbReference type="ARBA" id="ARBA00005159"/>
    </source>
</evidence>
<proteinExistence type="inferred from homology"/>
<dbReference type="RefSeq" id="WP_343760875.1">
    <property type="nucleotide sequence ID" value="NZ_BAAACG010000008.1"/>
</dbReference>
<dbReference type="InterPro" id="IPR027417">
    <property type="entry name" value="P-loop_NTPase"/>
</dbReference>
<feature type="coiled-coil region" evidence="18">
    <location>
        <begin position="101"/>
        <end position="128"/>
    </location>
</feature>
<evidence type="ECO:0000256" key="2">
    <source>
        <dbReference type="ARBA" id="ARBA00000711"/>
    </source>
</evidence>
<keyword evidence="14" id="KW-0067">ATP-binding</keyword>
<keyword evidence="12" id="KW-0547">Nucleotide-binding</keyword>
<evidence type="ECO:0000256" key="10">
    <source>
        <dbReference type="ARBA" id="ARBA00022573"/>
    </source>
</evidence>
<dbReference type="NCBIfam" id="NF004469">
    <property type="entry name" value="PRK05800.1"/>
    <property type="match status" value="1"/>
</dbReference>
<keyword evidence="18" id="KW-0175">Coiled coil</keyword>
<dbReference type="InterPro" id="IPR003203">
    <property type="entry name" value="CobU/CobP"/>
</dbReference>
<evidence type="ECO:0000256" key="5">
    <source>
        <dbReference type="ARBA" id="ARBA00004692"/>
    </source>
</evidence>
<keyword evidence="19" id="KW-0548">Nucleotidyltransferase</keyword>
<comment type="pathway">
    <text evidence="6">Cofactor biosynthesis; adenosylcobalamin biosynthesis; adenosylcobalamin from cob(II)yrinate a,c-diamide: step 5/7.</text>
</comment>
<keyword evidence="15" id="KW-0342">GTP-binding</keyword>
<evidence type="ECO:0000256" key="12">
    <source>
        <dbReference type="ARBA" id="ARBA00022741"/>
    </source>
</evidence>
<dbReference type="PANTHER" id="PTHR34848">
    <property type="match status" value="1"/>
</dbReference>
<comment type="catalytic activity">
    <reaction evidence="3">
        <text>adenosylcob(III)inamide + GTP = adenosylcob(III)inamide phosphate + GDP + H(+)</text>
        <dbReference type="Rhea" id="RHEA:15765"/>
        <dbReference type="ChEBI" id="CHEBI:2480"/>
        <dbReference type="ChEBI" id="CHEBI:15378"/>
        <dbReference type="ChEBI" id="CHEBI:37565"/>
        <dbReference type="ChEBI" id="CHEBI:58189"/>
        <dbReference type="ChEBI" id="CHEBI:58502"/>
        <dbReference type="EC" id="2.7.1.156"/>
    </reaction>
</comment>
<name>A0ABP3UN60_9CLOT</name>
<keyword evidence="13 19" id="KW-0418">Kinase</keyword>
<evidence type="ECO:0000256" key="4">
    <source>
        <dbReference type="ARBA" id="ARBA00003889"/>
    </source>
</evidence>
<dbReference type="PIRSF" id="PIRSF006135">
    <property type="entry name" value="CobU"/>
    <property type="match status" value="1"/>
</dbReference>
<evidence type="ECO:0000256" key="11">
    <source>
        <dbReference type="ARBA" id="ARBA00022679"/>
    </source>
</evidence>
<comment type="catalytic activity">
    <reaction evidence="1">
        <text>adenosylcob(III)inamide + ATP = adenosylcob(III)inamide phosphate + ADP + H(+)</text>
        <dbReference type="Rhea" id="RHEA:15769"/>
        <dbReference type="ChEBI" id="CHEBI:2480"/>
        <dbReference type="ChEBI" id="CHEBI:15378"/>
        <dbReference type="ChEBI" id="CHEBI:30616"/>
        <dbReference type="ChEBI" id="CHEBI:58502"/>
        <dbReference type="ChEBI" id="CHEBI:456216"/>
        <dbReference type="EC" id="2.7.1.156"/>
    </reaction>
</comment>
<evidence type="ECO:0000256" key="3">
    <source>
        <dbReference type="ARBA" id="ARBA00001522"/>
    </source>
</evidence>
<keyword evidence="10" id="KW-0169">Cobalamin biosynthesis</keyword>
<comment type="function">
    <text evidence="4">Catalyzes ATP-dependent phosphorylation of adenosylcobinamide and addition of GMP to adenosylcobinamide phosphate.</text>
</comment>
<evidence type="ECO:0000256" key="15">
    <source>
        <dbReference type="ARBA" id="ARBA00023134"/>
    </source>
</evidence>
<dbReference type="EMBL" id="BAAACG010000008">
    <property type="protein sequence ID" value="GAA0739243.1"/>
    <property type="molecule type" value="Genomic_DNA"/>
</dbReference>
<dbReference type="EC" id="2.7.7.62" evidence="9"/>
<evidence type="ECO:0000256" key="16">
    <source>
        <dbReference type="ARBA" id="ARBA00029570"/>
    </source>
</evidence>
<dbReference type="GO" id="GO:0016779">
    <property type="term" value="F:nucleotidyltransferase activity"/>
    <property type="evidence" value="ECO:0007669"/>
    <property type="project" value="UniProtKB-KW"/>
</dbReference>
<evidence type="ECO:0000256" key="14">
    <source>
        <dbReference type="ARBA" id="ARBA00022840"/>
    </source>
</evidence>
<evidence type="ECO:0000256" key="18">
    <source>
        <dbReference type="SAM" id="Coils"/>
    </source>
</evidence>
<reference evidence="20" key="1">
    <citation type="journal article" date="2019" name="Int. J. Syst. Evol. Microbiol.">
        <title>The Global Catalogue of Microorganisms (GCM) 10K type strain sequencing project: providing services to taxonomists for standard genome sequencing and annotation.</title>
        <authorList>
            <consortium name="The Broad Institute Genomics Platform"/>
            <consortium name="The Broad Institute Genome Sequencing Center for Infectious Disease"/>
            <person name="Wu L."/>
            <person name="Ma J."/>
        </authorList>
    </citation>
    <scope>NUCLEOTIDE SEQUENCE [LARGE SCALE GENOMIC DNA]</scope>
    <source>
        <strain evidence="20">JCM 1407</strain>
    </source>
</reference>
<keyword evidence="11" id="KW-0808">Transferase</keyword>
<dbReference type="PANTHER" id="PTHR34848:SF1">
    <property type="entry name" value="BIFUNCTIONAL ADENOSYLCOBALAMIN BIOSYNTHESIS PROTEIN COBU"/>
    <property type="match status" value="1"/>
</dbReference>
<evidence type="ECO:0000313" key="19">
    <source>
        <dbReference type="EMBL" id="GAA0739243.1"/>
    </source>
</evidence>
<dbReference type="CDD" id="cd00544">
    <property type="entry name" value="CobU"/>
    <property type="match status" value="1"/>
</dbReference>
<dbReference type="EC" id="2.7.1.156" evidence="8"/>
<dbReference type="Proteomes" id="UP001501510">
    <property type="component" value="Unassembled WGS sequence"/>
</dbReference>
<comment type="catalytic activity">
    <reaction evidence="2">
        <text>adenosylcob(III)inamide phosphate + GTP + H(+) = adenosylcob(III)inamide-GDP + diphosphate</text>
        <dbReference type="Rhea" id="RHEA:22712"/>
        <dbReference type="ChEBI" id="CHEBI:15378"/>
        <dbReference type="ChEBI" id="CHEBI:33019"/>
        <dbReference type="ChEBI" id="CHEBI:37565"/>
        <dbReference type="ChEBI" id="CHEBI:58502"/>
        <dbReference type="ChEBI" id="CHEBI:60487"/>
        <dbReference type="EC" id="2.7.7.62"/>
    </reaction>
</comment>
<accession>A0ABP3UN60</accession>
<dbReference type="Gene3D" id="3.40.50.300">
    <property type="entry name" value="P-loop containing nucleotide triphosphate hydrolases"/>
    <property type="match status" value="1"/>
</dbReference>
<dbReference type="Pfam" id="PF02283">
    <property type="entry name" value="CobU"/>
    <property type="match status" value="1"/>
</dbReference>
<evidence type="ECO:0000256" key="1">
    <source>
        <dbReference type="ARBA" id="ARBA00000312"/>
    </source>
</evidence>
<evidence type="ECO:0000256" key="8">
    <source>
        <dbReference type="ARBA" id="ARBA00012016"/>
    </source>
</evidence>